<keyword evidence="11 15" id="KW-0630">Potassium</keyword>
<dbReference type="PROSITE" id="PS51733">
    <property type="entry name" value="BPL_LPL_CATALYTIC"/>
    <property type="match status" value="1"/>
</dbReference>
<evidence type="ECO:0000313" key="18">
    <source>
        <dbReference type="Proteomes" id="UP000614058"/>
    </source>
</evidence>
<evidence type="ECO:0000256" key="8">
    <source>
        <dbReference type="ARBA" id="ARBA00022741"/>
    </source>
</evidence>
<dbReference type="InterPro" id="IPR045864">
    <property type="entry name" value="aa-tRNA-synth_II/BPL/LPL"/>
</dbReference>
<feature type="domain" description="BPL/LPL catalytic" evidence="16">
    <location>
        <begin position="58"/>
        <end position="243"/>
    </location>
</feature>
<gene>
    <name evidence="15" type="primary">coaX</name>
    <name evidence="17" type="ORF">JDW22_08645</name>
</gene>
<dbReference type="CDD" id="cd24015">
    <property type="entry name" value="ASKHA_NBD_PanK-III"/>
    <property type="match status" value="1"/>
</dbReference>
<comment type="pathway">
    <text evidence="4 15">Cofactor biosynthesis; coenzyme A biosynthesis; CoA from (R)-pantothenate: step 1/5.</text>
</comment>
<evidence type="ECO:0000256" key="3">
    <source>
        <dbReference type="ARBA" id="ARBA00004496"/>
    </source>
</evidence>
<dbReference type="SUPFAM" id="SSF50037">
    <property type="entry name" value="C-terminal domain of transcriptional repressors"/>
    <property type="match status" value="1"/>
</dbReference>
<dbReference type="Pfam" id="PF03309">
    <property type="entry name" value="Pan_kinase"/>
    <property type="match status" value="1"/>
</dbReference>
<keyword evidence="6 17" id="KW-0436">Ligase</keyword>
<feature type="active site" description="Proton acceptor" evidence="15">
    <location>
        <position position="415"/>
    </location>
</feature>
<feature type="binding site" evidence="15">
    <location>
        <position position="438"/>
    </location>
    <ligand>
        <name>ATP</name>
        <dbReference type="ChEBI" id="CHEBI:30616"/>
    </ligand>
</feature>
<comment type="cofactor">
    <cofactor evidence="2">
        <name>K(+)</name>
        <dbReference type="ChEBI" id="CHEBI:29103"/>
    </cofactor>
</comment>
<evidence type="ECO:0000256" key="15">
    <source>
        <dbReference type="HAMAP-Rule" id="MF_01274"/>
    </source>
</evidence>
<dbReference type="SUPFAM" id="SSF53067">
    <property type="entry name" value="Actin-like ATPase domain"/>
    <property type="match status" value="2"/>
</dbReference>
<evidence type="ECO:0000256" key="13">
    <source>
        <dbReference type="ARBA" id="ARBA00023267"/>
    </source>
</evidence>
<dbReference type="InterPro" id="IPR004143">
    <property type="entry name" value="BPL_LPL_catalytic"/>
</dbReference>
<evidence type="ECO:0000256" key="4">
    <source>
        <dbReference type="ARBA" id="ARBA00005225"/>
    </source>
</evidence>
<dbReference type="InterPro" id="IPR003142">
    <property type="entry name" value="BPL_C"/>
</dbReference>
<comment type="catalytic activity">
    <reaction evidence="14">
        <text>biotin + L-lysyl-[protein] + ATP = N(6)-biotinyl-L-lysyl-[protein] + AMP + diphosphate + H(+)</text>
        <dbReference type="Rhea" id="RHEA:11756"/>
        <dbReference type="Rhea" id="RHEA-COMP:9752"/>
        <dbReference type="Rhea" id="RHEA-COMP:10505"/>
        <dbReference type="ChEBI" id="CHEBI:15378"/>
        <dbReference type="ChEBI" id="CHEBI:29969"/>
        <dbReference type="ChEBI" id="CHEBI:30616"/>
        <dbReference type="ChEBI" id="CHEBI:33019"/>
        <dbReference type="ChEBI" id="CHEBI:57586"/>
        <dbReference type="ChEBI" id="CHEBI:83144"/>
        <dbReference type="ChEBI" id="CHEBI:456215"/>
        <dbReference type="EC" id="6.3.4.15"/>
    </reaction>
</comment>
<evidence type="ECO:0000256" key="6">
    <source>
        <dbReference type="ARBA" id="ARBA00022598"/>
    </source>
</evidence>
<accession>A0ABS1BTL1</accession>
<evidence type="ECO:0000256" key="11">
    <source>
        <dbReference type="ARBA" id="ARBA00022958"/>
    </source>
</evidence>
<reference evidence="17 18" key="1">
    <citation type="journal article" date="2021" name="Pathogens">
        <title>Isolation and Characterization of Kingella bonacorsii sp. nov., A Novel Kingella Species Detected in a Stable Periodontitis Subject.</title>
        <authorList>
            <person name="Antezack A."/>
            <person name="Boxberger M."/>
            <person name="Rolland C."/>
            <person name="Monnet-Corti V."/>
            <person name="La Scola B."/>
        </authorList>
    </citation>
    <scope>NUCLEOTIDE SEQUENCE [LARGE SCALE GENOMIC DNA]</scope>
    <source>
        <strain evidence="17 18">Marseille-Q4569</strain>
    </source>
</reference>
<keyword evidence="12 15" id="KW-0173">Coenzyme A biosynthesis</keyword>
<evidence type="ECO:0000259" key="16">
    <source>
        <dbReference type="PROSITE" id="PS51733"/>
    </source>
</evidence>
<evidence type="ECO:0000313" key="17">
    <source>
        <dbReference type="EMBL" id="MBK0396634.1"/>
    </source>
</evidence>
<keyword evidence="18" id="KW-1185">Reference proteome</keyword>
<comment type="function">
    <text evidence="15">Catalyzes the phosphorylation of pantothenate (Pan), the first step in CoA biosynthesis.</text>
</comment>
<dbReference type="RefSeq" id="WP_200522680.1">
    <property type="nucleotide sequence ID" value="NZ_JAEHNZ010000002.1"/>
</dbReference>
<evidence type="ECO:0000256" key="5">
    <source>
        <dbReference type="ARBA" id="ARBA00022490"/>
    </source>
</evidence>
<comment type="caution">
    <text evidence="15">Lacks conserved residue(s) required for the propagation of feature annotation.</text>
</comment>
<keyword evidence="10 15" id="KW-0067">ATP-binding</keyword>
<dbReference type="SUPFAM" id="SSF55681">
    <property type="entry name" value="Class II aaRS and biotin synthetases"/>
    <property type="match status" value="1"/>
</dbReference>
<keyword evidence="13" id="KW-0092">Biotin</keyword>
<comment type="catalytic activity">
    <reaction evidence="1 15">
        <text>(R)-pantothenate + ATP = (R)-4'-phosphopantothenate + ADP + H(+)</text>
        <dbReference type="Rhea" id="RHEA:16373"/>
        <dbReference type="ChEBI" id="CHEBI:10986"/>
        <dbReference type="ChEBI" id="CHEBI:15378"/>
        <dbReference type="ChEBI" id="CHEBI:29032"/>
        <dbReference type="ChEBI" id="CHEBI:30616"/>
        <dbReference type="ChEBI" id="CHEBI:456216"/>
        <dbReference type="EC" id="2.7.1.33"/>
    </reaction>
</comment>
<dbReference type="Proteomes" id="UP000614058">
    <property type="component" value="Unassembled WGS sequence"/>
</dbReference>
<dbReference type="Gene3D" id="3.30.930.10">
    <property type="entry name" value="Bira Bifunctional Protein, Domain 2"/>
    <property type="match status" value="1"/>
</dbReference>
<dbReference type="Gene3D" id="3.30.420.40">
    <property type="match status" value="2"/>
</dbReference>
<dbReference type="Pfam" id="PF03099">
    <property type="entry name" value="BPL_LplA_LipB"/>
    <property type="match status" value="1"/>
</dbReference>
<evidence type="ECO:0000256" key="10">
    <source>
        <dbReference type="ARBA" id="ARBA00022840"/>
    </source>
</evidence>
<feature type="binding site" evidence="15">
    <location>
        <position position="406"/>
    </location>
    <ligand>
        <name>substrate</name>
    </ligand>
</feature>
<dbReference type="EMBL" id="JAEHNZ010000002">
    <property type="protein sequence ID" value="MBK0396634.1"/>
    <property type="molecule type" value="Genomic_DNA"/>
</dbReference>
<proteinExistence type="inferred from homology"/>
<evidence type="ECO:0000256" key="9">
    <source>
        <dbReference type="ARBA" id="ARBA00022777"/>
    </source>
</evidence>
<dbReference type="InterPro" id="IPR043129">
    <property type="entry name" value="ATPase_NBD"/>
</dbReference>
<feature type="binding site" evidence="15">
    <location>
        <begin position="324"/>
        <end position="331"/>
    </location>
    <ligand>
        <name>ATP</name>
        <dbReference type="ChEBI" id="CHEBI:30616"/>
    </ligand>
</feature>
<dbReference type="PANTHER" id="PTHR12835">
    <property type="entry name" value="BIOTIN PROTEIN LIGASE"/>
    <property type="match status" value="1"/>
</dbReference>
<evidence type="ECO:0000256" key="14">
    <source>
        <dbReference type="ARBA" id="ARBA00047846"/>
    </source>
</evidence>
<sequence>MSFLLLLTALSDGKPRHVTELAQIAQTTPAQLNGLWQQAPQHLHSLLRQNDGYWKLAKAIALLPENTQHPLFDVQVQPETASTNTLLLDDARSGCLIHRRVIAAHTQNAGRGQQGKSWHNQLGECLMFSMGWTFEQPQAELGALSLVAALACQRALSQLGCAVQIKWPNDLVIGMDKLGGILIETVRSNNQTHAVIGIGINFLVPEQAENSTSFQAASSAKHSTAEVFNVLLNELYSHLTQFAQVGFAPFQAAYEAAHRDQNQTVYLLHGDQITQYGQVLGVTERGELRLQTDYGGVQHIASGEISLRRPEQLHANSHHYLLLDSGNSRLKWAWVENGVILRTGQALYRDLSRLAHEWAEYGQSDTRIVGSSVCSMAKRETVAYRLQRPIEWLTSMPHALGMVNHYRNHEEHGADRWFNALGSRKFSHNASVVVSCGTAVTIDAITADNHYLGGSIMPGFHLMHESLLQKTANLHRPEGQRYPFPTTTANAIATGMMDAVCGSILLMHARLKERNHNQPTDLIITGGGARKIAEALPEAFSLDNKVKIVDNLVIFGLINWLEHQPAHKE</sequence>
<organism evidence="17 18">
    <name type="scientific">Kingella bonacorsii</name>
    <dbReference type="NCBI Taxonomy" id="2796361"/>
    <lineage>
        <taxon>Bacteria</taxon>
        <taxon>Pseudomonadati</taxon>
        <taxon>Pseudomonadota</taxon>
        <taxon>Betaproteobacteria</taxon>
        <taxon>Neisseriales</taxon>
        <taxon>Neisseriaceae</taxon>
        <taxon>Kingella</taxon>
    </lineage>
</organism>
<dbReference type="HAMAP" id="MF_01274">
    <property type="entry name" value="Pantothen_kinase_3"/>
    <property type="match status" value="1"/>
</dbReference>
<feature type="binding site" evidence="15">
    <location>
        <position position="488"/>
    </location>
    <ligand>
        <name>substrate</name>
    </ligand>
</feature>
<dbReference type="InterPro" id="IPR008988">
    <property type="entry name" value="Transcriptional_repressor_C"/>
</dbReference>
<name>A0ABS1BTL1_9NEIS</name>
<comment type="caution">
    <text evidence="17">The sequence shown here is derived from an EMBL/GenBank/DDBJ whole genome shotgun (WGS) entry which is preliminary data.</text>
</comment>
<feature type="binding site" evidence="15">
    <location>
        <begin position="413"/>
        <end position="416"/>
    </location>
    <ligand>
        <name>substrate</name>
    </ligand>
</feature>
<comment type="cofactor">
    <cofactor evidence="15">
        <name>NH4(+)</name>
        <dbReference type="ChEBI" id="CHEBI:28938"/>
    </cofactor>
    <cofactor evidence="15">
        <name>K(+)</name>
        <dbReference type="ChEBI" id="CHEBI:29103"/>
    </cofactor>
    <text evidence="15">A monovalent cation. Ammonium or potassium.</text>
</comment>
<dbReference type="InterPro" id="IPR004619">
    <property type="entry name" value="Type_III_PanK"/>
</dbReference>
<keyword evidence="9 15" id="KW-0418">Kinase</keyword>
<dbReference type="Gene3D" id="2.30.30.100">
    <property type="match status" value="1"/>
</dbReference>
<comment type="subcellular location">
    <subcellularLocation>
        <location evidence="3 15">Cytoplasm</location>
    </subcellularLocation>
</comment>
<keyword evidence="5 15" id="KW-0963">Cytoplasm</keyword>
<dbReference type="CDD" id="cd16442">
    <property type="entry name" value="BPL"/>
    <property type="match status" value="1"/>
</dbReference>
<keyword evidence="7 15" id="KW-0808">Transferase</keyword>
<dbReference type="NCBIfam" id="TIGR00671">
    <property type="entry name" value="baf"/>
    <property type="match status" value="1"/>
</dbReference>
<keyword evidence="8 15" id="KW-0547">Nucleotide-binding</keyword>
<dbReference type="PANTHER" id="PTHR12835:SF5">
    <property type="entry name" value="BIOTIN--PROTEIN LIGASE"/>
    <property type="match status" value="1"/>
</dbReference>
<dbReference type="EC" id="2.7.1.33" evidence="15"/>
<evidence type="ECO:0000256" key="1">
    <source>
        <dbReference type="ARBA" id="ARBA00001206"/>
    </source>
</evidence>
<evidence type="ECO:0000256" key="12">
    <source>
        <dbReference type="ARBA" id="ARBA00022993"/>
    </source>
</evidence>
<evidence type="ECO:0000256" key="2">
    <source>
        <dbReference type="ARBA" id="ARBA00001958"/>
    </source>
</evidence>
<comment type="subunit">
    <text evidence="15">Homodimer.</text>
</comment>
<dbReference type="InterPro" id="IPR004408">
    <property type="entry name" value="Biotin_CoA_COase_ligase"/>
</dbReference>
<protein>
    <recommendedName>
        <fullName evidence="15">Type III pantothenate kinase</fullName>
        <ecNumber evidence="15">2.7.1.33</ecNumber>
    </recommendedName>
    <alternativeName>
        <fullName evidence="15">PanK-III</fullName>
    </alternativeName>
    <alternativeName>
        <fullName evidence="15">Pantothenic acid kinase</fullName>
    </alternativeName>
</protein>
<dbReference type="GO" id="GO:0004077">
    <property type="term" value="F:biotin--[biotin carboxyl-carrier protein] ligase activity"/>
    <property type="evidence" value="ECO:0007669"/>
    <property type="project" value="UniProtKB-EC"/>
</dbReference>
<evidence type="ECO:0000256" key="7">
    <source>
        <dbReference type="ARBA" id="ARBA00022679"/>
    </source>
</evidence>
<comment type="similarity">
    <text evidence="15">Belongs to the type III pantothenate kinase family.</text>
</comment>
<dbReference type="NCBIfam" id="TIGR00121">
    <property type="entry name" value="birA_ligase"/>
    <property type="match status" value="1"/>
</dbReference>
<dbReference type="Pfam" id="PF02237">
    <property type="entry name" value="BPL_C"/>
    <property type="match status" value="1"/>
</dbReference>